<feature type="transmembrane region" description="Helical" evidence="6">
    <location>
        <begin position="135"/>
        <end position="155"/>
    </location>
</feature>
<feature type="transmembrane region" description="Helical" evidence="6">
    <location>
        <begin position="98"/>
        <end position="123"/>
    </location>
</feature>
<dbReference type="InterPro" id="IPR036259">
    <property type="entry name" value="MFS_trans_sf"/>
</dbReference>
<dbReference type="InterPro" id="IPR011701">
    <property type="entry name" value="MFS"/>
</dbReference>
<feature type="transmembrane region" description="Helical" evidence="6">
    <location>
        <begin position="12"/>
        <end position="33"/>
    </location>
</feature>
<dbReference type="RefSeq" id="WP_094394445.1">
    <property type="nucleotide sequence ID" value="NZ_CP059343.1"/>
</dbReference>
<evidence type="ECO:0000313" key="8">
    <source>
        <dbReference type="Proteomes" id="UP000216825"/>
    </source>
</evidence>
<sequence length="385" mass="38409">MTRAGTRSDVKLAVLLLGMLVSACGDDVAAVAFSLRAAESGAPGLLAAILLAQTVPAIGLGLLGGVLVDRALRWWWWPLSLAVQAALFLVMAGARSDVLIVACVAVVSAVSAVTGPVASKLIALHSGDHQRIGGHLATVNGLSQACGAALGGIAFGVGGIVPLLCLNAGTFALLSAVALLVTGRSTVPVDASPQRGVLLGLRRLARPGAFGVVGLGLLVCTVFATSIEGVSGVFVLTHHAYWDPAWVGLAWGLWGLGAVLGGQGAGRLRRCPATALLVLGAGFMGAVFLVLALGLPGVGVGAPLFLVGGAANGAFNAAVSHTILAAVPLAEQARAWAAYRWIVTCCLVGGYLTGAAFGEHDAVAALALAGGLTLVGALCRTAPHT</sequence>
<feature type="transmembrane region" description="Helical" evidence="6">
    <location>
        <begin position="74"/>
        <end position="92"/>
    </location>
</feature>
<feature type="transmembrane region" description="Helical" evidence="6">
    <location>
        <begin position="204"/>
        <end position="224"/>
    </location>
</feature>
<keyword evidence="3 6" id="KW-0812">Transmembrane</keyword>
<dbReference type="SUPFAM" id="SSF103473">
    <property type="entry name" value="MFS general substrate transporter"/>
    <property type="match status" value="1"/>
</dbReference>
<feature type="transmembrane region" description="Helical" evidence="6">
    <location>
        <begin position="339"/>
        <end position="357"/>
    </location>
</feature>
<feature type="transmembrane region" description="Helical" evidence="6">
    <location>
        <begin position="45"/>
        <end position="67"/>
    </location>
</feature>
<protein>
    <recommendedName>
        <fullName evidence="9">MFS transporter</fullName>
    </recommendedName>
</protein>
<comment type="subcellular location">
    <subcellularLocation>
        <location evidence="1">Cell membrane</location>
        <topology evidence="1">Multi-pass membrane protein</topology>
    </subcellularLocation>
</comment>
<accession>A0A7D7L101</accession>
<gene>
    <name evidence="7" type="ORF">CIB50_0002399</name>
</gene>
<dbReference type="PANTHER" id="PTHR23513:SF11">
    <property type="entry name" value="STAPHYLOFERRIN A TRANSPORTER"/>
    <property type="match status" value="1"/>
</dbReference>
<evidence type="ECO:0008006" key="9">
    <source>
        <dbReference type="Google" id="ProtNLM"/>
    </source>
</evidence>
<evidence type="ECO:0000256" key="1">
    <source>
        <dbReference type="ARBA" id="ARBA00004651"/>
    </source>
</evidence>
<evidence type="ECO:0000256" key="6">
    <source>
        <dbReference type="SAM" id="Phobius"/>
    </source>
</evidence>
<feature type="transmembrane region" description="Helical" evidence="6">
    <location>
        <begin position="363"/>
        <end position="382"/>
    </location>
</feature>
<feature type="transmembrane region" description="Helical" evidence="6">
    <location>
        <begin position="274"/>
        <end position="298"/>
    </location>
</feature>
<reference evidence="7" key="2">
    <citation type="submission" date="2020-07" db="EMBL/GenBank/DDBJ databases">
        <title>Genome of starter culture bacteria Kocuria salsicia reveals its technological properties and safety for usage in meat industry.</title>
        <authorList>
            <person name="Michael M."/>
            <person name="Konstantin K."/>
            <person name="Evgenii K."/>
            <person name="Galina S."/>
            <person name="Oksana K."/>
            <person name="Andrei L."/>
        </authorList>
    </citation>
    <scope>NUCLEOTIDE SEQUENCE [LARGE SCALE GENOMIC DNA]</scope>
    <source>
        <strain evidence="7">80</strain>
    </source>
</reference>
<dbReference type="GO" id="GO:0005886">
    <property type="term" value="C:plasma membrane"/>
    <property type="evidence" value="ECO:0007669"/>
    <property type="project" value="UniProtKB-SubCell"/>
</dbReference>
<dbReference type="KEGG" id="kvr:CIB50_0002399"/>
<dbReference type="EMBL" id="CP059343">
    <property type="protein sequence ID" value="QMS57651.1"/>
    <property type="molecule type" value="Genomic_DNA"/>
</dbReference>
<keyword evidence="2" id="KW-1003">Cell membrane</keyword>
<feature type="transmembrane region" description="Helical" evidence="6">
    <location>
        <begin position="161"/>
        <end position="183"/>
    </location>
</feature>
<evidence type="ECO:0000256" key="5">
    <source>
        <dbReference type="ARBA" id="ARBA00023136"/>
    </source>
</evidence>
<organism evidence="7 8">
    <name type="scientific">Kocuria varians</name>
    <name type="common">Micrococcus varians</name>
    <dbReference type="NCBI Taxonomy" id="1272"/>
    <lineage>
        <taxon>Bacteria</taxon>
        <taxon>Bacillati</taxon>
        <taxon>Actinomycetota</taxon>
        <taxon>Actinomycetes</taxon>
        <taxon>Micrococcales</taxon>
        <taxon>Micrococcaceae</taxon>
        <taxon>Kocuria</taxon>
    </lineage>
</organism>
<dbReference type="GO" id="GO:0022857">
    <property type="term" value="F:transmembrane transporter activity"/>
    <property type="evidence" value="ECO:0007669"/>
    <property type="project" value="InterPro"/>
</dbReference>
<evidence type="ECO:0000256" key="2">
    <source>
        <dbReference type="ARBA" id="ARBA00022475"/>
    </source>
</evidence>
<dbReference type="Gene3D" id="1.20.1250.20">
    <property type="entry name" value="MFS general substrate transporter like domains"/>
    <property type="match status" value="1"/>
</dbReference>
<proteinExistence type="predicted"/>
<evidence type="ECO:0000256" key="3">
    <source>
        <dbReference type="ARBA" id="ARBA00022692"/>
    </source>
</evidence>
<dbReference type="PANTHER" id="PTHR23513">
    <property type="entry name" value="INTEGRAL MEMBRANE EFFLUX PROTEIN-RELATED"/>
    <property type="match status" value="1"/>
</dbReference>
<keyword evidence="8" id="KW-1185">Reference proteome</keyword>
<name>A0A7D7L101_KOCVA</name>
<keyword evidence="4 6" id="KW-1133">Transmembrane helix</keyword>
<evidence type="ECO:0000313" key="7">
    <source>
        <dbReference type="EMBL" id="QMS57651.1"/>
    </source>
</evidence>
<dbReference type="Pfam" id="PF07690">
    <property type="entry name" value="MFS_1"/>
    <property type="match status" value="1"/>
</dbReference>
<dbReference type="PROSITE" id="PS51257">
    <property type="entry name" value="PROKAR_LIPOPROTEIN"/>
    <property type="match status" value="1"/>
</dbReference>
<feature type="transmembrane region" description="Helical" evidence="6">
    <location>
        <begin position="244"/>
        <end position="262"/>
    </location>
</feature>
<evidence type="ECO:0000256" key="4">
    <source>
        <dbReference type="ARBA" id="ARBA00022989"/>
    </source>
</evidence>
<dbReference type="Proteomes" id="UP000216825">
    <property type="component" value="Chromosome"/>
</dbReference>
<keyword evidence="5 6" id="KW-0472">Membrane</keyword>
<feature type="transmembrane region" description="Helical" evidence="6">
    <location>
        <begin position="304"/>
        <end position="327"/>
    </location>
</feature>
<dbReference type="AlphaFoldDB" id="A0A7D7L101"/>
<reference evidence="7" key="1">
    <citation type="submission" date="2017-08" db="EMBL/GenBank/DDBJ databases">
        <authorList>
            <person name="Minaev M."/>
            <person name="Kurbakov K.A."/>
            <person name="Solodovnikova G.I."/>
            <person name="Kuznetsova O.A."/>
            <person name="Lisitsyn A.B."/>
        </authorList>
    </citation>
    <scope>NUCLEOTIDE SEQUENCE</scope>
    <source>
        <strain evidence="7">80</strain>
    </source>
</reference>